<sequence length="1194" mass="137262">MDSFQISKTKCDTIKSKAVVKYSSVLRPANFAHLQCNTDLNLPPSNWLSSTAESYGLGHIFSHSDGFSSFQMAHMFPDCIGEVDVVSDAENIKRLLKIPYSNKSVSMMVHRIENTLLIDEFDVHKHLMVQTEDDWEWLRKFFYNHILESFDRKEQCITHKVNTFDVLQQKYLNSKFLHYSIADSSNFSNNNQLPNKILPSPSSSSAPPLPEPTPEEEFPDDPKTHRLFNQNVLWNFEDLRMLLGTDLPIFGGGTYPCLSLRLRDMSKPISVLTGIDYWLDNLMCNVPEVVMCYHLNGIVQKYELVKTEDLPYLNDSKFSPKVIKDVAQNILSFLKSNATKAGHTYWLFKGKNDDVVKLYDLTSLCSESLVEGRCEGQNPFTVPVAMLLYRVARNLKHNPNDSRPSSPVTIQILLNNCLKLLNKTKYPQVLLKINCLFLFYLKMFKHLQIVTSVNYMLSDLYIPVNTNPTSPKLEDLTNMGEEDSLTSHVDSDDDSSFGVDYENPTFCVDIHDLCLSHKKEKKSKKSKYPPSEPVVKTLEERCQKALYHVGCGLSCLQFFKNLNPQFVDEENVKKTEDESKMAASSEAIPMPYFVSEGNQKIKNDEKIINKGVKNKNRKRNKNTVVVENNEDSKNVPSTLLCKSFAETMPTWHNPPDAKDSISWKKHLRVLLCEKACLSYAALAEHEFTCAKYGRALKHFRSVFECRLCIINTTNIHDLFGFLLGRCGDCCLLIAQNWDKAQQYINELENDEKYDLEIKEALHEESENGTQKDFNLIPSHLNSKEDLLNAAANCYGRSLELETNDKNKNNLNRRIGNVYNEITSGYIDEIATALRNKIELIPSRLQWLLKQSEHYLSMGIDKFENTDDLINLALLYSNMGRLYRHVSYYSSQYMISYGEFIKDEDFTNKAVESYMKGLAVLGNRRFNPQLWDMVCWDLSTTIYNMAIQSQDDPSAYSDRVEAEKEVISLLLKALKYCDLENDSSRRLLYEFRAAYIHDRLASLYHNRLRCSEVDVPKFKTTLHQCMSHYNRAFEMFFKMDRPLECLEILIKTIALDELQIDSATNSQSKVKFIISITQTLGKCVNVLKMLSENNSEDEKNKYLIDSNTPDKIEQTGSEDDQDGEYKKKKLLNLLEERLQHILKCMIKLAMAKISKLANKTSQLKTIYGELLRKNDKADDYSHLLGVVTQISKLNL</sequence>
<evidence type="ECO:0000256" key="1">
    <source>
        <dbReference type="SAM" id="MobiDB-lite"/>
    </source>
</evidence>
<feature type="region of interest" description="Disordered" evidence="1">
    <location>
        <begin position="1097"/>
        <end position="1121"/>
    </location>
</feature>
<accession>A0A5E4MSL4</accession>
<dbReference type="InterPro" id="IPR056583">
    <property type="entry name" value="EDRF1_TPR"/>
</dbReference>
<feature type="domain" description="EDRF1 N-terminal" evidence="3">
    <location>
        <begin position="228"/>
        <end position="430"/>
    </location>
</feature>
<dbReference type="OrthoDB" id="419432at2759"/>
<evidence type="ECO:0000259" key="2">
    <source>
        <dbReference type="Pfam" id="PF23723"/>
    </source>
</evidence>
<gene>
    <name evidence="4" type="ORF">CINCED_3A025206</name>
</gene>
<evidence type="ECO:0000259" key="3">
    <source>
        <dbReference type="Pfam" id="PF23788"/>
    </source>
</evidence>
<dbReference type="PANTHER" id="PTHR15000">
    <property type="entry name" value="ERYTHROID DIFFERENTIATION-RELATED FACTOR 1"/>
    <property type="match status" value="1"/>
</dbReference>
<dbReference type="PANTHER" id="PTHR15000:SF1">
    <property type="entry name" value="ERYTHROID DIFFERENTIATION-RELATED FACTOR 1"/>
    <property type="match status" value="1"/>
</dbReference>
<dbReference type="EMBL" id="CABPRJ010000955">
    <property type="protein sequence ID" value="VVC32393.1"/>
    <property type="molecule type" value="Genomic_DNA"/>
</dbReference>
<dbReference type="AlphaFoldDB" id="A0A5E4MSL4"/>
<proteinExistence type="predicted"/>
<name>A0A5E4MSL4_9HEMI</name>
<feature type="compositionally biased region" description="Basic and acidic residues" evidence="1">
    <location>
        <begin position="1097"/>
        <end position="1112"/>
    </location>
</feature>
<organism evidence="4 5">
    <name type="scientific">Cinara cedri</name>
    <dbReference type="NCBI Taxonomy" id="506608"/>
    <lineage>
        <taxon>Eukaryota</taxon>
        <taxon>Metazoa</taxon>
        <taxon>Ecdysozoa</taxon>
        <taxon>Arthropoda</taxon>
        <taxon>Hexapoda</taxon>
        <taxon>Insecta</taxon>
        <taxon>Pterygota</taxon>
        <taxon>Neoptera</taxon>
        <taxon>Paraneoptera</taxon>
        <taxon>Hemiptera</taxon>
        <taxon>Sternorrhyncha</taxon>
        <taxon>Aphidomorpha</taxon>
        <taxon>Aphidoidea</taxon>
        <taxon>Aphididae</taxon>
        <taxon>Lachninae</taxon>
        <taxon>Cinara</taxon>
    </lineage>
</organism>
<dbReference type="Proteomes" id="UP000325440">
    <property type="component" value="Unassembled WGS sequence"/>
</dbReference>
<dbReference type="Pfam" id="PF23723">
    <property type="entry name" value="TPR_EDRF1"/>
    <property type="match status" value="1"/>
</dbReference>
<dbReference type="InterPro" id="IPR056582">
    <property type="entry name" value="EDRF1_N"/>
</dbReference>
<reference evidence="4 5" key="1">
    <citation type="submission" date="2019-08" db="EMBL/GenBank/DDBJ databases">
        <authorList>
            <person name="Alioto T."/>
            <person name="Alioto T."/>
            <person name="Gomez Garrido J."/>
        </authorList>
    </citation>
    <scope>NUCLEOTIDE SEQUENCE [LARGE SCALE GENOMIC DNA]</scope>
</reference>
<evidence type="ECO:0000313" key="5">
    <source>
        <dbReference type="Proteomes" id="UP000325440"/>
    </source>
</evidence>
<dbReference type="Pfam" id="PF23788">
    <property type="entry name" value="EDRF1_N"/>
    <property type="match status" value="2"/>
</dbReference>
<feature type="region of interest" description="Disordered" evidence="1">
    <location>
        <begin position="192"/>
        <end position="222"/>
    </location>
</feature>
<feature type="domain" description="EDRF1 TPR repeats region" evidence="2">
    <location>
        <begin position="810"/>
        <end position="1177"/>
    </location>
</feature>
<feature type="domain" description="EDRF1 N-terminal" evidence="3">
    <location>
        <begin position="14"/>
        <end position="185"/>
    </location>
</feature>
<evidence type="ECO:0000313" key="4">
    <source>
        <dbReference type="EMBL" id="VVC32393.1"/>
    </source>
</evidence>
<protein>
    <submittedName>
        <fullName evidence="4">Tetratricopeptide-like helical domain</fullName>
    </submittedName>
</protein>
<keyword evidence="5" id="KW-1185">Reference proteome</keyword>
<dbReference type="GO" id="GO:0045893">
    <property type="term" value="P:positive regulation of DNA-templated transcription"/>
    <property type="evidence" value="ECO:0007669"/>
    <property type="project" value="TreeGrafter"/>
</dbReference>